<keyword evidence="4" id="KW-1185">Reference proteome</keyword>
<sequence length="297" mass="33394">MHSPNQAPSPSPQWSEGPQNAVLNAPASAQGGSRNIGNGRPSTIHDYCLKANREGRTKCIWICMKKGRRWIAKDISVEKTGYVLGIPELRKQCSWWKRHSLFSVVGVKEIMFRCAKYEKATEEIFVYVKNFDYDTRIADIQSAIERSASVKDVWECGVDIMGKSHPPHFRELNLQEEVYKWLPAMIECYWQNGIQSDDLEFLEAGKFVTLYRVLAWDTQSDAASPYGRVIYGFKLVEGWRTRYLLYLVMASLFLSACVVAIATAVLQDFEAGLTAGSYALAITAVALAVLTFLSAVI</sequence>
<keyword evidence="2" id="KW-0812">Transmembrane</keyword>
<feature type="compositionally biased region" description="Polar residues" evidence="1">
    <location>
        <begin position="1"/>
        <end position="22"/>
    </location>
</feature>
<dbReference type="EMBL" id="JAQJZL010000014">
    <property type="protein sequence ID" value="KAJ6030579.1"/>
    <property type="molecule type" value="Genomic_DNA"/>
</dbReference>
<feature type="transmembrane region" description="Helical" evidence="2">
    <location>
        <begin position="243"/>
        <end position="266"/>
    </location>
</feature>
<proteinExistence type="predicted"/>
<feature type="transmembrane region" description="Helical" evidence="2">
    <location>
        <begin position="278"/>
        <end position="296"/>
    </location>
</feature>
<keyword evidence="2" id="KW-0472">Membrane</keyword>
<evidence type="ECO:0000313" key="4">
    <source>
        <dbReference type="Proteomes" id="UP001219568"/>
    </source>
</evidence>
<dbReference type="Proteomes" id="UP001219568">
    <property type="component" value="Unassembled WGS sequence"/>
</dbReference>
<organism evidence="3 4">
    <name type="scientific">Penicillium canescens</name>
    <dbReference type="NCBI Taxonomy" id="5083"/>
    <lineage>
        <taxon>Eukaryota</taxon>
        <taxon>Fungi</taxon>
        <taxon>Dikarya</taxon>
        <taxon>Ascomycota</taxon>
        <taxon>Pezizomycotina</taxon>
        <taxon>Eurotiomycetes</taxon>
        <taxon>Eurotiomycetidae</taxon>
        <taxon>Eurotiales</taxon>
        <taxon>Aspergillaceae</taxon>
        <taxon>Penicillium</taxon>
    </lineage>
</organism>
<evidence type="ECO:0000313" key="3">
    <source>
        <dbReference type="EMBL" id="KAJ6030579.1"/>
    </source>
</evidence>
<evidence type="ECO:0000256" key="1">
    <source>
        <dbReference type="SAM" id="MobiDB-lite"/>
    </source>
</evidence>
<reference evidence="3" key="1">
    <citation type="journal article" date="2023" name="IMA Fungus">
        <title>Comparative genomic study of the Penicillium genus elucidates a diverse pangenome and 15 lateral gene transfer events.</title>
        <authorList>
            <person name="Petersen C."/>
            <person name="Sorensen T."/>
            <person name="Nielsen M.R."/>
            <person name="Sondergaard T.E."/>
            <person name="Sorensen J.L."/>
            <person name="Fitzpatrick D.A."/>
            <person name="Frisvad J.C."/>
            <person name="Nielsen K.L."/>
        </authorList>
    </citation>
    <scope>NUCLEOTIDE SEQUENCE</scope>
    <source>
        <strain evidence="3">IBT 15450</strain>
    </source>
</reference>
<gene>
    <name evidence="3" type="ORF">N7460_010845</name>
</gene>
<reference evidence="3" key="2">
    <citation type="submission" date="2023-01" db="EMBL/GenBank/DDBJ databases">
        <authorList>
            <person name="Petersen C."/>
        </authorList>
    </citation>
    <scope>NUCLEOTIDE SEQUENCE</scope>
    <source>
        <strain evidence="3">IBT 15450</strain>
    </source>
</reference>
<name>A0AAD6N517_PENCN</name>
<keyword evidence="2" id="KW-1133">Transmembrane helix</keyword>
<accession>A0AAD6N517</accession>
<comment type="caution">
    <text evidence="3">The sequence shown here is derived from an EMBL/GenBank/DDBJ whole genome shotgun (WGS) entry which is preliminary data.</text>
</comment>
<evidence type="ECO:0000256" key="2">
    <source>
        <dbReference type="SAM" id="Phobius"/>
    </source>
</evidence>
<protein>
    <submittedName>
        <fullName evidence="3">Uncharacterized protein</fullName>
    </submittedName>
</protein>
<feature type="region of interest" description="Disordered" evidence="1">
    <location>
        <begin position="1"/>
        <end position="38"/>
    </location>
</feature>
<dbReference type="AlphaFoldDB" id="A0AAD6N517"/>